<dbReference type="InterPro" id="IPR038718">
    <property type="entry name" value="SNF2-like_sf"/>
</dbReference>
<dbReference type="Proteomes" id="UP000297741">
    <property type="component" value="Unassembled WGS sequence"/>
</dbReference>
<reference evidence="2 3" key="1">
    <citation type="submission" date="2018-11" db="EMBL/GenBank/DDBJ databases">
        <title>Tabrizicola sp. isolated from sediment of alpine lake.</title>
        <authorList>
            <person name="Liu Z."/>
        </authorList>
    </citation>
    <scope>NUCLEOTIDE SEQUENCE [LARGE SCALE GENOMIC DNA]</scope>
    <source>
        <strain evidence="2 3">DRYC-M-16</strain>
    </source>
</reference>
<feature type="domain" description="SNF2 N-terminal" evidence="1">
    <location>
        <begin position="53"/>
        <end position="249"/>
    </location>
</feature>
<dbReference type="SUPFAM" id="SSF52540">
    <property type="entry name" value="P-loop containing nucleoside triphosphate hydrolases"/>
    <property type="match status" value="1"/>
</dbReference>
<accession>A0ABY2KI26</accession>
<protein>
    <recommendedName>
        <fullName evidence="1">SNF2 N-terminal domain-containing protein</fullName>
    </recommendedName>
</protein>
<evidence type="ECO:0000259" key="1">
    <source>
        <dbReference type="Pfam" id="PF00176"/>
    </source>
</evidence>
<dbReference type="Pfam" id="PF00176">
    <property type="entry name" value="SNF2-rel_dom"/>
    <property type="match status" value="1"/>
</dbReference>
<proteinExistence type="predicted"/>
<dbReference type="RefSeq" id="WP_135434133.1">
    <property type="nucleotide sequence ID" value="NZ_RPEM01000035.1"/>
</dbReference>
<evidence type="ECO:0000313" key="2">
    <source>
        <dbReference type="EMBL" id="TGD41288.1"/>
    </source>
</evidence>
<comment type="caution">
    <text evidence="2">The sequence shown here is derived from an EMBL/GenBank/DDBJ whole genome shotgun (WGS) entry which is preliminary data.</text>
</comment>
<sequence length="254" mass="29191">MTLRDYQLGDLAFHMSKPRTGNASDPGTGKTPPVCVWFQWLWTDKKVRSAWAMPLSLLKKNRDELLKFTDFKPEDVIIVAGTKAQRTTQMLSNAKVFLMGFSCFSTNWEELKRYHPDLNALAVDEIHMGYGGHTSQRTQQLYDAMEKIKYFLPMTGTLVNGRLSSVYPCIQIMAPKMYSSFEAFLLTHAVEDSNGKIVAWTRVKPIAEFLSKYFVRHSFEEVYGKEAKIVINEQCEMDPEQRRAYDEFADTALL</sequence>
<dbReference type="InterPro" id="IPR000330">
    <property type="entry name" value="SNF2_N"/>
</dbReference>
<dbReference type="Gene3D" id="3.40.50.10810">
    <property type="entry name" value="Tandem AAA-ATPase domain"/>
    <property type="match status" value="1"/>
</dbReference>
<feature type="non-terminal residue" evidence="2">
    <location>
        <position position="254"/>
    </location>
</feature>
<keyword evidence="3" id="KW-1185">Reference proteome</keyword>
<name>A0ABY2KI26_9RHOB</name>
<dbReference type="InterPro" id="IPR027417">
    <property type="entry name" value="P-loop_NTPase"/>
</dbReference>
<dbReference type="EMBL" id="RPEM01000035">
    <property type="protein sequence ID" value="TGD41288.1"/>
    <property type="molecule type" value="Genomic_DNA"/>
</dbReference>
<evidence type="ECO:0000313" key="3">
    <source>
        <dbReference type="Proteomes" id="UP000297741"/>
    </source>
</evidence>
<organism evidence="2 3">
    <name type="scientific">Pseudotabrizicola sediminis</name>
    <dbReference type="NCBI Taxonomy" id="2486418"/>
    <lineage>
        <taxon>Bacteria</taxon>
        <taxon>Pseudomonadati</taxon>
        <taxon>Pseudomonadota</taxon>
        <taxon>Alphaproteobacteria</taxon>
        <taxon>Rhodobacterales</taxon>
        <taxon>Paracoccaceae</taxon>
        <taxon>Pseudotabrizicola</taxon>
    </lineage>
</organism>
<gene>
    <name evidence="2" type="ORF">EEB11_19120</name>
</gene>